<evidence type="ECO:0000259" key="3">
    <source>
        <dbReference type="PROSITE" id="PS50801"/>
    </source>
</evidence>
<comment type="caution">
    <text evidence="4">The sequence shown here is derived from an EMBL/GenBank/DDBJ whole genome shotgun (WGS) entry which is preliminary data.</text>
</comment>
<dbReference type="NCBIfam" id="TIGR00377">
    <property type="entry name" value="ant_ant_sig"/>
    <property type="match status" value="1"/>
</dbReference>
<dbReference type="PANTHER" id="PTHR33495:SF14">
    <property type="entry name" value="ANTI-SIGMA FACTOR ANTAGONIST"/>
    <property type="match status" value="1"/>
</dbReference>
<sequence length="113" mass="12369">MELTIRTADHVTVVEIAGDIDGKTAHDIQEQLLSQIEPGSKLLLNMSQVDYMSSAGLRMLLSMYRQVKGNQAKMALVGLSEEIQDVMAVTGFLSHFTVCETVDAGLQALQEDE</sequence>
<feature type="domain" description="STAS" evidence="3">
    <location>
        <begin position="1"/>
        <end position="109"/>
    </location>
</feature>
<dbReference type="InterPro" id="IPR036513">
    <property type="entry name" value="STAS_dom_sf"/>
</dbReference>
<dbReference type="InterPro" id="IPR002645">
    <property type="entry name" value="STAS_dom"/>
</dbReference>
<dbReference type="InterPro" id="IPR003658">
    <property type="entry name" value="Anti-sigma_ant"/>
</dbReference>
<evidence type="ECO:0000256" key="1">
    <source>
        <dbReference type="ARBA" id="ARBA00009013"/>
    </source>
</evidence>
<evidence type="ECO:0000313" key="4">
    <source>
        <dbReference type="EMBL" id="MBD3327096.1"/>
    </source>
</evidence>
<dbReference type="Proteomes" id="UP000649604">
    <property type="component" value="Unassembled WGS sequence"/>
</dbReference>
<evidence type="ECO:0000313" key="5">
    <source>
        <dbReference type="Proteomes" id="UP000649604"/>
    </source>
</evidence>
<accession>A0A9D5K011</accession>
<comment type="similarity">
    <text evidence="1 2">Belongs to the anti-sigma-factor antagonist family.</text>
</comment>
<dbReference type="Pfam" id="PF01740">
    <property type="entry name" value="STAS"/>
    <property type="match status" value="1"/>
</dbReference>
<dbReference type="Gene3D" id="3.30.750.24">
    <property type="entry name" value="STAS domain"/>
    <property type="match status" value="1"/>
</dbReference>
<dbReference type="CDD" id="cd07043">
    <property type="entry name" value="STAS_anti-anti-sigma_factors"/>
    <property type="match status" value="1"/>
</dbReference>
<proteinExistence type="inferred from homology"/>
<gene>
    <name evidence="4" type="ORF">GF339_21090</name>
</gene>
<dbReference type="PANTHER" id="PTHR33495">
    <property type="entry name" value="ANTI-SIGMA FACTOR ANTAGONIST TM_1081-RELATED-RELATED"/>
    <property type="match status" value="1"/>
</dbReference>
<reference evidence="4" key="1">
    <citation type="submission" date="2019-11" db="EMBL/GenBank/DDBJ databases">
        <title>Microbial mats filling the niche in hypersaline microbial mats.</title>
        <authorList>
            <person name="Wong H.L."/>
            <person name="Macleod F.I."/>
            <person name="White R.A. III"/>
            <person name="Burns B.P."/>
        </authorList>
    </citation>
    <scope>NUCLEOTIDE SEQUENCE</scope>
    <source>
        <strain evidence="4">Rbin_158</strain>
    </source>
</reference>
<dbReference type="SUPFAM" id="SSF52091">
    <property type="entry name" value="SpoIIaa-like"/>
    <property type="match status" value="1"/>
</dbReference>
<evidence type="ECO:0000256" key="2">
    <source>
        <dbReference type="RuleBase" id="RU003749"/>
    </source>
</evidence>
<dbReference type="PROSITE" id="PS50801">
    <property type="entry name" value="STAS"/>
    <property type="match status" value="1"/>
</dbReference>
<protein>
    <recommendedName>
        <fullName evidence="2">Anti-sigma factor antagonist</fullName>
    </recommendedName>
</protein>
<dbReference type="EMBL" id="WJJP01000685">
    <property type="protein sequence ID" value="MBD3327096.1"/>
    <property type="molecule type" value="Genomic_DNA"/>
</dbReference>
<dbReference type="AlphaFoldDB" id="A0A9D5K011"/>
<name>A0A9D5K011_9BACT</name>
<dbReference type="GO" id="GO:0043856">
    <property type="term" value="F:anti-sigma factor antagonist activity"/>
    <property type="evidence" value="ECO:0007669"/>
    <property type="project" value="InterPro"/>
</dbReference>
<organism evidence="4 5">
    <name type="scientific">candidate division KSB3 bacterium</name>
    <dbReference type="NCBI Taxonomy" id="2044937"/>
    <lineage>
        <taxon>Bacteria</taxon>
        <taxon>candidate division KSB3</taxon>
    </lineage>
</organism>